<sequence>MKRTLIILAIALSLYSCRREGYFGVFDMPLNRSWGVGEWVEFDFVQSDTINLHKIELSIRHSLNFGFRNLPLEIQTHSPDNKYWRDTIILKLTDADNDWVGQMGSNHIDFQSYYRRNVRFTHSGNYVIKVKHLLPVDSLEGVNAVGIIVETDGKK</sequence>
<proteinExistence type="predicted"/>
<dbReference type="HOGENOM" id="CLU_109250_1_1_10"/>
<gene>
    <name evidence="1" type="ORF">BN938_2218</name>
</gene>
<dbReference type="Pfam" id="PF14109">
    <property type="entry name" value="GldH_lipo"/>
    <property type="match status" value="1"/>
</dbReference>
<organism evidence="1 2">
    <name type="scientific">Mucinivorans hirudinis</name>
    <dbReference type="NCBI Taxonomy" id="1433126"/>
    <lineage>
        <taxon>Bacteria</taxon>
        <taxon>Pseudomonadati</taxon>
        <taxon>Bacteroidota</taxon>
        <taxon>Bacteroidia</taxon>
        <taxon>Bacteroidales</taxon>
        <taxon>Rikenellaceae</taxon>
        <taxon>Mucinivorans</taxon>
    </lineage>
</organism>
<reference evidence="1 2" key="1">
    <citation type="journal article" date="2015" name="Genome Announc.">
        <title>Complete Genome Sequence of the Novel Leech Symbiont Mucinivorans hirudinis M3T.</title>
        <authorList>
            <person name="Nelson M.C."/>
            <person name="Bomar L."/>
            <person name="Graf J."/>
        </authorList>
    </citation>
    <scope>NUCLEOTIDE SEQUENCE [LARGE SCALE GENOMIC DNA]</scope>
    <source>
        <strain evidence="2">M3</strain>
    </source>
</reference>
<accession>A0A060R9J7</accession>
<protein>
    <submittedName>
        <fullName evidence="1">GldH</fullName>
    </submittedName>
</protein>
<dbReference type="EMBL" id="HG934468">
    <property type="protein sequence ID" value="CDN32290.1"/>
    <property type="molecule type" value="Genomic_DNA"/>
</dbReference>
<dbReference type="KEGG" id="rbc:BN938_2218"/>
<name>A0A060R9J7_9BACT</name>
<dbReference type="STRING" id="1433126.BN938_2218"/>
<evidence type="ECO:0000313" key="2">
    <source>
        <dbReference type="Proteomes" id="UP000027616"/>
    </source>
</evidence>
<dbReference type="InterPro" id="IPR020018">
    <property type="entry name" value="Motility-assoc_lipoprot_GldH"/>
</dbReference>
<dbReference type="PROSITE" id="PS51257">
    <property type="entry name" value="PROKAR_LIPOPROTEIN"/>
    <property type="match status" value="1"/>
</dbReference>
<keyword evidence="2" id="KW-1185">Reference proteome</keyword>
<dbReference type="AlphaFoldDB" id="A0A060R9J7"/>
<evidence type="ECO:0000313" key="1">
    <source>
        <dbReference type="EMBL" id="CDN32290.1"/>
    </source>
</evidence>
<dbReference type="Proteomes" id="UP000027616">
    <property type="component" value="Chromosome I"/>
</dbReference>